<evidence type="ECO:0000313" key="1">
    <source>
        <dbReference type="EMBL" id="KAJ8640727.1"/>
    </source>
</evidence>
<reference evidence="1 2" key="1">
    <citation type="journal article" date="2022" name="Hortic Res">
        <title>A haplotype resolved chromosomal level avocado genome allows analysis of novel avocado genes.</title>
        <authorList>
            <person name="Nath O."/>
            <person name="Fletcher S.J."/>
            <person name="Hayward A."/>
            <person name="Shaw L.M."/>
            <person name="Masouleh A.K."/>
            <person name="Furtado A."/>
            <person name="Henry R.J."/>
            <person name="Mitter N."/>
        </authorList>
    </citation>
    <scope>NUCLEOTIDE SEQUENCE [LARGE SCALE GENOMIC DNA]</scope>
    <source>
        <strain evidence="2">cv. Hass</strain>
    </source>
</reference>
<evidence type="ECO:0000313" key="2">
    <source>
        <dbReference type="Proteomes" id="UP001234297"/>
    </source>
</evidence>
<accession>A0ACC2M6D6</accession>
<comment type="caution">
    <text evidence="1">The sequence shown here is derived from an EMBL/GenBank/DDBJ whole genome shotgun (WGS) entry which is preliminary data.</text>
</comment>
<dbReference type="EMBL" id="CM056813">
    <property type="protein sequence ID" value="KAJ8640727.1"/>
    <property type="molecule type" value="Genomic_DNA"/>
</dbReference>
<dbReference type="Proteomes" id="UP001234297">
    <property type="component" value="Chromosome 5"/>
</dbReference>
<keyword evidence="2" id="KW-1185">Reference proteome</keyword>
<name>A0ACC2M6D6_PERAE</name>
<sequence>MSEALPAPTIAWTREAATRCPWTPTSPCPVRGHRLAPARPRRRGCHQHGPSRLAASPVRPRYLESMGSAEGAGESPQWKGQAEPRTSASSQPGAPPRSRQTAPDLLLLEGSPGASPLSRWQ</sequence>
<organism evidence="1 2">
    <name type="scientific">Persea americana</name>
    <name type="common">Avocado</name>
    <dbReference type="NCBI Taxonomy" id="3435"/>
    <lineage>
        <taxon>Eukaryota</taxon>
        <taxon>Viridiplantae</taxon>
        <taxon>Streptophyta</taxon>
        <taxon>Embryophyta</taxon>
        <taxon>Tracheophyta</taxon>
        <taxon>Spermatophyta</taxon>
        <taxon>Magnoliopsida</taxon>
        <taxon>Magnoliidae</taxon>
        <taxon>Laurales</taxon>
        <taxon>Lauraceae</taxon>
        <taxon>Persea</taxon>
    </lineage>
</organism>
<proteinExistence type="predicted"/>
<protein>
    <submittedName>
        <fullName evidence="1">Uncharacterized protein</fullName>
    </submittedName>
</protein>
<gene>
    <name evidence="1" type="ORF">MRB53_017421</name>
</gene>